<gene>
    <name evidence="1" type="ORF">E2C01_018829</name>
</gene>
<evidence type="ECO:0000313" key="1">
    <source>
        <dbReference type="EMBL" id="MPC25708.1"/>
    </source>
</evidence>
<comment type="caution">
    <text evidence="1">The sequence shown here is derived from an EMBL/GenBank/DDBJ whole genome shotgun (WGS) entry which is preliminary data.</text>
</comment>
<accession>A0A5B7DWB8</accession>
<name>A0A5B7DWB8_PORTR</name>
<dbReference type="AlphaFoldDB" id="A0A5B7DWB8"/>
<protein>
    <submittedName>
        <fullName evidence="1">Uncharacterized protein</fullName>
    </submittedName>
</protein>
<organism evidence="1 2">
    <name type="scientific">Portunus trituberculatus</name>
    <name type="common">Swimming crab</name>
    <name type="synonym">Neptunus trituberculatus</name>
    <dbReference type="NCBI Taxonomy" id="210409"/>
    <lineage>
        <taxon>Eukaryota</taxon>
        <taxon>Metazoa</taxon>
        <taxon>Ecdysozoa</taxon>
        <taxon>Arthropoda</taxon>
        <taxon>Crustacea</taxon>
        <taxon>Multicrustacea</taxon>
        <taxon>Malacostraca</taxon>
        <taxon>Eumalacostraca</taxon>
        <taxon>Eucarida</taxon>
        <taxon>Decapoda</taxon>
        <taxon>Pleocyemata</taxon>
        <taxon>Brachyura</taxon>
        <taxon>Eubrachyura</taxon>
        <taxon>Portunoidea</taxon>
        <taxon>Portunidae</taxon>
        <taxon>Portuninae</taxon>
        <taxon>Portunus</taxon>
    </lineage>
</organism>
<evidence type="ECO:0000313" key="2">
    <source>
        <dbReference type="Proteomes" id="UP000324222"/>
    </source>
</evidence>
<proteinExistence type="predicted"/>
<sequence>MNLSKGLHDGQVCCGRGQSSVVSSWVTQDASRAQVWPVSPSVECAPSCLIGHCTLVVEVGSISVSENGSVSEHSLIIFKRRVTLLLRPRLVSVSPLL</sequence>
<dbReference type="EMBL" id="VSRR010001498">
    <property type="protein sequence ID" value="MPC25708.1"/>
    <property type="molecule type" value="Genomic_DNA"/>
</dbReference>
<dbReference type="Proteomes" id="UP000324222">
    <property type="component" value="Unassembled WGS sequence"/>
</dbReference>
<reference evidence="1 2" key="1">
    <citation type="submission" date="2019-05" db="EMBL/GenBank/DDBJ databases">
        <title>Another draft genome of Portunus trituberculatus and its Hox gene families provides insights of decapod evolution.</title>
        <authorList>
            <person name="Jeong J.-H."/>
            <person name="Song I."/>
            <person name="Kim S."/>
            <person name="Choi T."/>
            <person name="Kim D."/>
            <person name="Ryu S."/>
            <person name="Kim W."/>
        </authorList>
    </citation>
    <scope>NUCLEOTIDE SEQUENCE [LARGE SCALE GENOMIC DNA]</scope>
    <source>
        <tissue evidence="1">Muscle</tissue>
    </source>
</reference>
<keyword evidence="2" id="KW-1185">Reference proteome</keyword>